<comment type="caution">
    <text evidence="3">The sequence shown here is derived from an EMBL/GenBank/DDBJ whole genome shotgun (WGS) entry which is preliminary data.</text>
</comment>
<sequence length="228" mass="26093">MMNRSTAISLLSLLVTVFLIGIPTAATTLYPSFFESVLGWLPLDFIFTWMPQFGILLFGFLIGWYLRGEFETTDAERVDVIEGCIEKDDIAWKAKAKLSRGDLVDTDVEYKQICPNCQTPMKDEKYTPSRGRQQGNPRYGSSNTTRYIWKCPSSGCGHVATRNSGQHDEAENLFERHIGRIVESNEKEYSLQTLLNRIGEDEDVTPRRIWEEYAEVVDDEQVSTNCFH</sequence>
<proteinExistence type="predicted"/>
<feature type="region of interest" description="Disordered" evidence="1">
    <location>
        <begin position="121"/>
        <end position="141"/>
    </location>
</feature>
<keyword evidence="2" id="KW-0812">Transmembrane</keyword>
<name>A0ABD5R6F1_9EURY</name>
<keyword evidence="4" id="KW-1185">Reference proteome</keyword>
<evidence type="ECO:0000313" key="3">
    <source>
        <dbReference type="EMBL" id="MFC5365358.1"/>
    </source>
</evidence>
<evidence type="ECO:0008006" key="5">
    <source>
        <dbReference type="Google" id="ProtNLM"/>
    </source>
</evidence>
<feature type="compositionally biased region" description="Polar residues" evidence="1">
    <location>
        <begin position="130"/>
        <end position="141"/>
    </location>
</feature>
<protein>
    <recommendedName>
        <fullName evidence="5">Restriction endonuclease</fullName>
    </recommendedName>
</protein>
<reference evidence="3 4" key="1">
    <citation type="journal article" date="2019" name="Int. J. Syst. Evol. Microbiol.">
        <title>The Global Catalogue of Microorganisms (GCM) 10K type strain sequencing project: providing services to taxonomists for standard genome sequencing and annotation.</title>
        <authorList>
            <consortium name="The Broad Institute Genomics Platform"/>
            <consortium name="The Broad Institute Genome Sequencing Center for Infectious Disease"/>
            <person name="Wu L."/>
            <person name="Ma J."/>
        </authorList>
    </citation>
    <scope>NUCLEOTIDE SEQUENCE [LARGE SCALE GENOMIC DNA]</scope>
    <source>
        <strain evidence="3 4">CGMCC 1.12237</strain>
    </source>
</reference>
<evidence type="ECO:0000256" key="2">
    <source>
        <dbReference type="SAM" id="Phobius"/>
    </source>
</evidence>
<feature type="transmembrane region" description="Helical" evidence="2">
    <location>
        <begin position="49"/>
        <end position="66"/>
    </location>
</feature>
<evidence type="ECO:0000313" key="4">
    <source>
        <dbReference type="Proteomes" id="UP001596201"/>
    </source>
</evidence>
<accession>A0ABD5R6F1</accession>
<keyword evidence="2" id="KW-1133">Transmembrane helix</keyword>
<evidence type="ECO:0000256" key="1">
    <source>
        <dbReference type="SAM" id="MobiDB-lite"/>
    </source>
</evidence>
<organism evidence="3 4">
    <name type="scientific">Salinirubrum litoreum</name>
    <dbReference type="NCBI Taxonomy" id="1126234"/>
    <lineage>
        <taxon>Archaea</taxon>
        <taxon>Methanobacteriati</taxon>
        <taxon>Methanobacteriota</taxon>
        <taxon>Stenosarchaea group</taxon>
        <taxon>Halobacteria</taxon>
        <taxon>Halobacteriales</taxon>
        <taxon>Haloferacaceae</taxon>
        <taxon>Salinirubrum</taxon>
    </lineage>
</organism>
<dbReference type="AlphaFoldDB" id="A0ABD5R6F1"/>
<gene>
    <name evidence="3" type="ORF">ACFPJ5_00285</name>
</gene>
<keyword evidence="2" id="KW-0472">Membrane</keyword>
<dbReference type="Proteomes" id="UP001596201">
    <property type="component" value="Unassembled WGS sequence"/>
</dbReference>
<dbReference type="EMBL" id="JBHSKX010000001">
    <property type="protein sequence ID" value="MFC5365358.1"/>
    <property type="molecule type" value="Genomic_DNA"/>
</dbReference>
<dbReference type="RefSeq" id="WP_227229347.1">
    <property type="nucleotide sequence ID" value="NZ_JAJCVJ010000001.1"/>
</dbReference>